<dbReference type="Pfam" id="PF00206">
    <property type="entry name" value="Lyase_1"/>
    <property type="match status" value="1"/>
</dbReference>
<dbReference type="SMART" id="SM00998">
    <property type="entry name" value="ADSL_C"/>
    <property type="match status" value="1"/>
</dbReference>
<dbReference type="PANTHER" id="PTHR43172">
    <property type="entry name" value="ADENYLOSUCCINATE LYASE"/>
    <property type="match status" value="1"/>
</dbReference>
<dbReference type="EMBL" id="AWQU01000075">
    <property type="protein sequence ID" value="KFB07618.1"/>
    <property type="molecule type" value="Genomic_DNA"/>
</dbReference>
<reference evidence="14 15" key="1">
    <citation type="journal article" date="2014" name="PLoS ONE">
        <title>Reduction of Hydrogen Peroxide Accumulation and Toxicity by a Catalase from Mycoplasma iowae.</title>
        <authorList>
            <person name="Pritchard R.E."/>
            <person name="Prassinos A.J."/>
            <person name="Osborne J.D."/>
            <person name="Raviv Z."/>
            <person name="Balish M.F."/>
        </authorList>
    </citation>
    <scope>NUCLEOTIDE SEQUENCE [LARGE SCALE GENOMIC DNA]</scope>
    <source>
        <strain evidence="14 15">DK-CPA</strain>
    </source>
</reference>
<evidence type="ECO:0000256" key="9">
    <source>
        <dbReference type="ARBA" id="ARBA00030717"/>
    </source>
</evidence>
<dbReference type="Pfam" id="PF10397">
    <property type="entry name" value="ADSL_C"/>
    <property type="match status" value="1"/>
</dbReference>
<evidence type="ECO:0000256" key="12">
    <source>
        <dbReference type="RuleBase" id="RU361172"/>
    </source>
</evidence>
<evidence type="ECO:0000256" key="3">
    <source>
        <dbReference type="ARBA" id="ARBA00008273"/>
    </source>
</evidence>
<dbReference type="PRINTS" id="PR00149">
    <property type="entry name" value="FUMRATELYASE"/>
</dbReference>
<dbReference type="SUPFAM" id="SSF48557">
    <property type="entry name" value="L-aspartase-like"/>
    <property type="match status" value="1"/>
</dbReference>
<dbReference type="Gene3D" id="1.10.275.10">
    <property type="entry name" value="Fumarase/aspartase (N-terminal domain)"/>
    <property type="match status" value="1"/>
</dbReference>
<dbReference type="AlphaFoldDB" id="A0A084U3T2"/>
<comment type="catalytic activity">
    <reaction evidence="8">
        <text>(2S)-2-[5-amino-1-(5-phospho-beta-D-ribosyl)imidazole-4-carboxamido]succinate = 5-amino-1-(5-phospho-beta-D-ribosyl)imidazole-4-carboxamide + fumarate</text>
        <dbReference type="Rhea" id="RHEA:23920"/>
        <dbReference type="ChEBI" id="CHEBI:29806"/>
        <dbReference type="ChEBI" id="CHEBI:58443"/>
        <dbReference type="ChEBI" id="CHEBI:58475"/>
        <dbReference type="EC" id="4.3.2.2"/>
    </reaction>
    <physiologicalReaction direction="left-to-right" evidence="8">
        <dbReference type="Rhea" id="RHEA:23921"/>
    </physiologicalReaction>
</comment>
<accession>A0A084U3T2</accession>
<dbReference type="InterPro" id="IPR008948">
    <property type="entry name" value="L-Aspartase-like"/>
</dbReference>
<protein>
    <recommendedName>
        <fullName evidence="5 11">Adenylosuccinate lyase</fullName>
        <shortName evidence="12">ASL</shortName>
        <ecNumber evidence="4 11">4.3.2.2</ecNumber>
    </recommendedName>
    <alternativeName>
        <fullName evidence="9 12">Adenylosuccinase</fullName>
    </alternativeName>
</protein>
<dbReference type="EC" id="4.3.2.2" evidence="4 11"/>
<dbReference type="UniPathway" id="UPA00074">
    <property type="reaction ID" value="UER00132"/>
</dbReference>
<dbReference type="InterPro" id="IPR022761">
    <property type="entry name" value="Fumarate_lyase_N"/>
</dbReference>
<dbReference type="InterPro" id="IPR024083">
    <property type="entry name" value="Fumarase/histidase_N"/>
</dbReference>
<evidence type="ECO:0000256" key="6">
    <source>
        <dbReference type="ARBA" id="ARBA00022755"/>
    </source>
</evidence>
<comment type="catalytic activity">
    <reaction evidence="10">
        <text>N(6)-(1,2-dicarboxyethyl)-AMP = fumarate + AMP</text>
        <dbReference type="Rhea" id="RHEA:16853"/>
        <dbReference type="ChEBI" id="CHEBI:29806"/>
        <dbReference type="ChEBI" id="CHEBI:57567"/>
        <dbReference type="ChEBI" id="CHEBI:456215"/>
        <dbReference type="EC" id="4.3.2.2"/>
    </reaction>
    <physiologicalReaction direction="left-to-right" evidence="10">
        <dbReference type="Rhea" id="RHEA:16854"/>
    </physiologicalReaction>
</comment>
<dbReference type="RefSeq" id="WP_036451880.1">
    <property type="nucleotide sequence ID" value="NZ_AWQU01000075.1"/>
</dbReference>
<dbReference type="Proteomes" id="UP000028523">
    <property type="component" value="Unassembled WGS sequence"/>
</dbReference>
<gene>
    <name evidence="14" type="primary">purB</name>
    <name evidence="14" type="ORF">P271_466</name>
</gene>
<evidence type="ECO:0000256" key="7">
    <source>
        <dbReference type="ARBA" id="ARBA00023239"/>
    </source>
</evidence>
<evidence type="ECO:0000256" key="1">
    <source>
        <dbReference type="ARBA" id="ARBA00004706"/>
    </source>
</evidence>
<evidence type="ECO:0000256" key="4">
    <source>
        <dbReference type="ARBA" id="ARBA00012339"/>
    </source>
</evidence>
<dbReference type="CDD" id="cd01360">
    <property type="entry name" value="Adenylsuccinate_lyase_1"/>
    <property type="match status" value="1"/>
</dbReference>
<organism evidence="14 15">
    <name type="scientific">Malacoplasma iowae DK-CPA</name>
    <dbReference type="NCBI Taxonomy" id="1394179"/>
    <lineage>
        <taxon>Bacteria</taxon>
        <taxon>Bacillati</taxon>
        <taxon>Mycoplasmatota</taxon>
        <taxon>Mycoplasmoidales</taxon>
        <taxon>Mycoplasmoidaceae</taxon>
        <taxon>Malacoplasma</taxon>
    </lineage>
</organism>
<comment type="caution">
    <text evidence="14">The sequence shown here is derived from an EMBL/GenBank/DDBJ whole genome shotgun (WGS) entry which is preliminary data.</text>
</comment>
<dbReference type="GO" id="GO:0004018">
    <property type="term" value="F:N6-(1,2-dicarboxyethyl)AMP AMP-lyase (fumarate-forming) activity"/>
    <property type="evidence" value="ECO:0007669"/>
    <property type="project" value="UniProtKB-UniRule"/>
</dbReference>
<dbReference type="GO" id="GO:0044208">
    <property type="term" value="P:'de novo' AMP biosynthetic process"/>
    <property type="evidence" value="ECO:0007669"/>
    <property type="project" value="UniProtKB-UniPathway"/>
</dbReference>
<dbReference type="PANTHER" id="PTHR43172:SF1">
    <property type="entry name" value="ADENYLOSUCCINATE LYASE"/>
    <property type="match status" value="1"/>
</dbReference>
<dbReference type="InterPro" id="IPR019468">
    <property type="entry name" value="AdenyloSucc_lyase_C"/>
</dbReference>
<dbReference type="Gene3D" id="1.20.200.10">
    <property type="entry name" value="Fumarase/aspartase (Central domain)"/>
    <property type="match status" value="1"/>
</dbReference>
<dbReference type="InterPro" id="IPR000362">
    <property type="entry name" value="Fumarate_lyase_fam"/>
</dbReference>
<evidence type="ECO:0000256" key="2">
    <source>
        <dbReference type="ARBA" id="ARBA00004734"/>
    </source>
</evidence>
<dbReference type="Gene3D" id="1.10.40.30">
    <property type="entry name" value="Fumarase/aspartase (C-terminal domain)"/>
    <property type="match status" value="1"/>
</dbReference>
<dbReference type="UniPathway" id="UPA00075">
    <property type="reaction ID" value="UER00336"/>
</dbReference>
<comment type="pathway">
    <text evidence="2 12">Purine metabolism; AMP biosynthesis via de novo pathway; AMP from IMP: step 2/2.</text>
</comment>
<evidence type="ECO:0000256" key="11">
    <source>
        <dbReference type="NCBIfam" id="TIGR00928"/>
    </source>
</evidence>
<dbReference type="InterPro" id="IPR020557">
    <property type="entry name" value="Fumarate_lyase_CS"/>
</dbReference>
<dbReference type="FunFam" id="1.20.200.10:FF:000008">
    <property type="entry name" value="Adenylosuccinate lyase"/>
    <property type="match status" value="1"/>
</dbReference>
<evidence type="ECO:0000256" key="5">
    <source>
        <dbReference type="ARBA" id="ARBA00017058"/>
    </source>
</evidence>
<sequence length="433" mass="50165">MINRYKNKEIEYIFSDENKFSNWLKIELLVLEYYAKSGLIRKEELDKIKDSIHININEIYEIEKITKHDVIAFVEHISNQVNDESKKWIHYGLTSTDIVDTGNAIAIKQVNKIILDRLNRLMKAIKKIAIQHKMTVEIGRTHGVHAEITTFGLKAALWYDELNRHKNHLILAFKEIEIGKISGAVGTHANTGIKMQDYVCKKLNIGSAKISTQILSRDIHAFYFSTINLLGLTINKIACELRHLARTEIFEVSEFFEKNQKGSSAMPHKKNPITLENICGLSRLLNGYSLTINENVSLWNERDISHSSNERVIFLDATTIIVNILEKLTKTISTLIINKKKMLENIKISKNVIFSQTLLLALIKCNELSRKENYELVQSLAFKAFEENRDFKDVVLENQKITSYLSKQEIINIFDFNYHLKYVDKIFEKVFKK</sequence>
<evidence type="ECO:0000313" key="15">
    <source>
        <dbReference type="Proteomes" id="UP000028523"/>
    </source>
</evidence>
<comment type="pathway">
    <text evidence="1 12">Purine metabolism; IMP biosynthesis via de novo pathway; 5-amino-1-(5-phospho-D-ribosyl)imidazole-4-carboxamide from 5-amino-1-(5-phospho-D-ribosyl)imidazole-4-carboxylate: step 2/2.</text>
</comment>
<evidence type="ECO:0000256" key="8">
    <source>
        <dbReference type="ARBA" id="ARBA00024477"/>
    </source>
</evidence>
<evidence type="ECO:0000256" key="10">
    <source>
        <dbReference type="ARBA" id="ARBA00049115"/>
    </source>
</evidence>
<feature type="domain" description="Adenylosuccinate lyase C-terminal" evidence="13">
    <location>
        <begin position="350"/>
        <end position="431"/>
    </location>
</feature>
<keyword evidence="15" id="KW-1185">Reference proteome</keyword>
<name>A0A084U3T2_MALIO</name>
<dbReference type="NCBIfam" id="TIGR00928">
    <property type="entry name" value="purB"/>
    <property type="match status" value="1"/>
</dbReference>
<dbReference type="PROSITE" id="PS00163">
    <property type="entry name" value="FUMARATE_LYASES"/>
    <property type="match status" value="1"/>
</dbReference>
<keyword evidence="7 12" id="KW-0456">Lyase</keyword>
<dbReference type="GO" id="GO:0070626">
    <property type="term" value="F:(S)-2-(5-amino-1-(5-phospho-D-ribosyl)imidazole-4-carboxamido) succinate lyase (fumarate-forming) activity"/>
    <property type="evidence" value="ECO:0007669"/>
    <property type="project" value="TreeGrafter"/>
</dbReference>
<dbReference type="GO" id="GO:0006189">
    <property type="term" value="P:'de novo' IMP biosynthetic process"/>
    <property type="evidence" value="ECO:0007669"/>
    <property type="project" value="UniProtKB-UniPathway"/>
</dbReference>
<evidence type="ECO:0000259" key="13">
    <source>
        <dbReference type="SMART" id="SM00998"/>
    </source>
</evidence>
<dbReference type="FunFam" id="1.10.40.30:FF:000007">
    <property type="entry name" value="Adenylosuccinate lyase"/>
    <property type="match status" value="1"/>
</dbReference>
<proteinExistence type="inferred from homology"/>
<dbReference type="InterPro" id="IPR004769">
    <property type="entry name" value="Pur_lyase"/>
</dbReference>
<comment type="similarity">
    <text evidence="3 12">Belongs to the lyase 1 family. Adenylosuccinate lyase subfamily.</text>
</comment>
<dbReference type="GO" id="GO:0005829">
    <property type="term" value="C:cytosol"/>
    <property type="evidence" value="ECO:0007669"/>
    <property type="project" value="TreeGrafter"/>
</dbReference>
<keyword evidence="6 12" id="KW-0658">Purine biosynthesis</keyword>
<evidence type="ECO:0000313" key="14">
    <source>
        <dbReference type="EMBL" id="KFB07618.1"/>
    </source>
</evidence>